<organism evidence="1 2">
    <name type="scientific">Saccharobesus litoralis</name>
    <dbReference type="NCBI Taxonomy" id="2172099"/>
    <lineage>
        <taxon>Bacteria</taxon>
        <taxon>Pseudomonadati</taxon>
        <taxon>Pseudomonadota</taxon>
        <taxon>Gammaproteobacteria</taxon>
        <taxon>Alteromonadales</taxon>
        <taxon>Alteromonadaceae</taxon>
        <taxon>Saccharobesus</taxon>
    </lineage>
</organism>
<evidence type="ECO:0000313" key="2">
    <source>
        <dbReference type="Proteomes" id="UP000244441"/>
    </source>
</evidence>
<keyword evidence="2" id="KW-1185">Reference proteome</keyword>
<sequence>MELTILWYDGVTYIRENKISLIALHYNFIVGHKPRKQKGQNEKIRRNKSIKQTYCANFKL</sequence>
<dbReference type="Proteomes" id="UP000244441">
    <property type="component" value="Chromosome"/>
</dbReference>
<evidence type="ECO:0000313" key="1">
    <source>
        <dbReference type="EMBL" id="AWB67748.1"/>
    </source>
</evidence>
<accession>A0A2S0VU57</accession>
<proteinExistence type="predicted"/>
<gene>
    <name evidence="1" type="ORF">C2869_15445</name>
</gene>
<dbReference type="EMBL" id="CP026604">
    <property type="protein sequence ID" value="AWB67748.1"/>
    <property type="molecule type" value="Genomic_DNA"/>
</dbReference>
<dbReference type="AlphaFoldDB" id="A0A2S0VU57"/>
<dbReference type="KEGG" id="cate:C2869_15445"/>
<name>A0A2S0VU57_9ALTE</name>
<reference evidence="1 2" key="1">
    <citation type="submission" date="2018-01" db="EMBL/GenBank/DDBJ databases">
        <title>Genome sequence of a Cantenovulum-like bacteria.</title>
        <authorList>
            <person name="Tan W.R."/>
            <person name="Lau N.-S."/>
            <person name="Go F."/>
            <person name="Amirul A.-A.A."/>
        </authorList>
    </citation>
    <scope>NUCLEOTIDE SEQUENCE [LARGE SCALE GENOMIC DNA]</scope>
    <source>
        <strain evidence="1 2">CCB-QB4</strain>
    </source>
</reference>
<protein>
    <submittedName>
        <fullName evidence="1">Uncharacterized protein</fullName>
    </submittedName>
</protein>